<keyword evidence="7" id="KW-0812">Transmembrane</keyword>
<feature type="compositionally biased region" description="Polar residues" evidence="6">
    <location>
        <begin position="460"/>
        <end position="470"/>
    </location>
</feature>
<reference evidence="8" key="1">
    <citation type="submission" date="2023-04" db="EMBL/GenBank/DDBJ databases">
        <title>Chromosome-level genome of Chaenocephalus aceratus.</title>
        <authorList>
            <person name="Park H."/>
        </authorList>
    </citation>
    <scope>NUCLEOTIDE SEQUENCE</scope>
    <source>
        <strain evidence="8">DE</strain>
        <tissue evidence="8">Muscle</tissue>
    </source>
</reference>
<evidence type="ECO:0000313" key="9">
    <source>
        <dbReference type="Proteomes" id="UP001228049"/>
    </source>
</evidence>
<feature type="compositionally biased region" description="Basic and acidic residues" evidence="6">
    <location>
        <begin position="560"/>
        <end position="569"/>
    </location>
</feature>
<accession>A0AAD9CND2</accession>
<evidence type="ECO:0000256" key="3">
    <source>
        <dbReference type="ARBA" id="ARBA00022490"/>
    </source>
</evidence>
<dbReference type="InterPro" id="IPR051483">
    <property type="entry name" value="MAP7_domain-containing"/>
</dbReference>
<dbReference type="PANTHER" id="PTHR15073:SF5">
    <property type="entry name" value="MAP7 DOMAIN-CONTAINING PROTEIN 3"/>
    <property type="match status" value="1"/>
</dbReference>
<feature type="non-terminal residue" evidence="8">
    <location>
        <position position="1239"/>
    </location>
</feature>
<dbReference type="InterPro" id="IPR008604">
    <property type="entry name" value="MAP7_fam"/>
</dbReference>
<evidence type="ECO:0000256" key="4">
    <source>
        <dbReference type="ARBA" id="ARBA00023054"/>
    </source>
</evidence>
<keyword evidence="4" id="KW-0175">Coiled coil</keyword>
<dbReference type="AlphaFoldDB" id="A0AAD9CND2"/>
<dbReference type="Proteomes" id="UP001228049">
    <property type="component" value="Unassembled WGS sequence"/>
</dbReference>
<feature type="compositionally biased region" description="Pro residues" evidence="6">
    <location>
        <begin position="825"/>
        <end position="851"/>
    </location>
</feature>
<keyword evidence="7" id="KW-1133">Transmembrane helix</keyword>
<protein>
    <submittedName>
        <fullName evidence="8">Ensconsin</fullName>
    </submittedName>
</protein>
<keyword evidence="3" id="KW-0963">Cytoplasm</keyword>
<feature type="transmembrane region" description="Helical" evidence="7">
    <location>
        <begin position="100"/>
        <end position="124"/>
    </location>
</feature>
<feature type="region of interest" description="Disordered" evidence="6">
    <location>
        <begin position="742"/>
        <end position="981"/>
    </location>
</feature>
<evidence type="ECO:0000256" key="7">
    <source>
        <dbReference type="SAM" id="Phobius"/>
    </source>
</evidence>
<keyword evidence="5" id="KW-0206">Cytoskeleton</keyword>
<feature type="region of interest" description="Disordered" evidence="6">
    <location>
        <begin position="560"/>
        <end position="720"/>
    </location>
</feature>
<feature type="compositionally biased region" description="Polar residues" evidence="6">
    <location>
        <begin position="1112"/>
        <end position="1123"/>
    </location>
</feature>
<feature type="compositionally biased region" description="Polar residues" evidence="6">
    <location>
        <begin position="654"/>
        <end position="669"/>
    </location>
</feature>
<keyword evidence="7" id="KW-0472">Membrane</keyword>
<dbReference type="Pfam" id="PF05672">
    <property type="entry name" value="MAP7"/>
    <property type="match status" value="1"/>
</dbReference>
<feature type="compositionally biased region" description="Basic and acidic residues" evidence="6">
    <location>
        <begin position="1022"/>
        <end position="1045"/>
    </location>
</feature>
<dbReference type="GO" id="GO:0015630">
    <property type="term" value="C:microtubule cytoskeleton"/>
    <property type="evidence" value="ECO:0007669"/>
    <property type="project" value="InterPro"/>
</dbReference>
<dbReference type="GO" id="GO:0000226">
    <property type="term" value="P:microtubule cytoskeleton organization"/>
    <property type="evidence" value="ECO:0007669"/>
    <property type="project" value="InterPro"/>
</dbReference>
<feature type="compositionally biased region" description="Basic and acidic residues" evidence="6">
    <location>
        <begin position="1052"/>
        <end position="1082"/>
    </location>
</feature>
<sequence length="1239" mass="135789">VWFMLVRSEPSCDQTEFIDTNGTCVAALYVGLENSSQGYYELRSMTGEVELPCVPCFNHDTVHKECLLWTAQGSKAESAVTAPRGHLKEPKENRVKEESFSMVLIGSATASSIFLIALLIWAVLLTAERFKQVPEYCAGPEELLSADELQYAPLYSPTGRATKQPEGPTQTLVPAQDPLIGLNSLTHEHEVHPTSIVINVTTNIKPCSQNEENITREEKQKHCTIQEMELKLLTIWEVAQGQSIEKLDYDSVQDLSLLLDSADNRNVLRKLGRSLGVPPQVNAHIQGFQDLFQYLRTSTYTLLPHLAQAAALLPNPEVVARIHRAVSEPSLFLSLVSTSPCSPTGCDVLRTPALEKNREGKLHRNGGGYYDSQRLASPNGPAEPGHPPHSLVAFTAAIITRQPEGFLPTSLSAFQRARQESVEYISIEIGHAHHTVHGVTMLYAYAAAAQAQAEERRSLADNSPGPTTNAPAKPQGNRPVIDGAALRIDDRLRVAKERREEAEKQQALRDSHIMDRERKAKMQVERQVEERQKKLDEQKRKEEQKRLAEHYEAVMRRTLERSQRVEQRQKRWSWGGLSTDSDGRTGDSDAGASSPVTIVISPASPEKPPTSRQVDKRSTSTMNLKQMSEPGISKRLSSSSATLIKSPDKRVKQRSSSCNRLPNNGNAAQASKEDGKKLQVEPTGRSLKKRSSSLTRVSAGRAQTPAKPDKGTTDNQARKAAVGTVDGGVLSRLLTPTQASLARSKSAAALSAEGTNAPASASPLNPPRGAPVRSRSIDRQKSGMTTSVSADGALDPSMKDKTSSSPGVQRPASPSSTLGRNRSPSPAPNPAPKRTPSPAPNPAPNPAPKRTPSPASKQNSKTRPPSPGAMKQRPPSPGSSAAKPPPIQKPALTPTGPPTLRKRDSKSKDMCPVLAVSPLPSESSKSKEKDDSKGSTGTNSAAEAAKILAENRRLMREQKEKEEQLRLQREEEEKVRKEEEMRLAEEARLIRLEEDKKLAEDKKMKDEEDALLAEEERAELLKEREEAEAKALEEAEKVRQERERVMQQNQQERMERKKRIEEIMKRTRKGEQSEKEEDKAECDLSSGEPAAEREAPLGSVNGKPETDDKENNNGMSTEETQAVSPVPKGRLVEGSEFLNEQDSAKVGLVSGLNGKSNQWSFEELNDLNVHSKTRPLIQAEDCKQVLISCDGSSDGTRVAFEDKGTPVNPLHSSNQPIEALSGEESRTPVGSVHSLMNSS</sequence>
<comment type="similarity">
    <text evidence="2">Belongs to the MAP7 family.</text>
</comment>
<feature type="region of interest" description="Disordered" evidence="6">
    <location>
        <begin position="1022"/>
        <end position="1133"/>
    </location>
</feature>
<feature type="region of interest" description="Disordered" evidence="6">
    <location>
        <begin position="357"/>
        <end position="388"/>
    </location>
</feature>
<proteinExistence type="inferred from homology"/>
<evidence type="ECO:0000256" key="6">
    <source>
        <dbReference type="SAM" id="MobiDB-lite"/>
    </source>
</evidence>
<evidence type="ECO:0000256" key="5">
    <source>
        <dbReference type="ARBA" id="ARBA00023212"/>
    </source>
</evidence>
<feature type="compositionally biased region" description="Basic and acidic residues" evidence="6">
    <location>
        <begin position="949"/>
        <end position="981"/>
    </location>
</feature>
<dbReference type="PANTHER" id="PTHR15073">
    <property type="entry name" value="MICROTUBULE-ASSOCIATED PROTEIN"/>
    <property type="match status" value="1"/>
</dbReference>
<keyword evidence="9" id="KW-1185">Reference proteome</keyword>
<feature type="compositionally biased region" description="Basic and acidic residues" evidence="6">
    <location>
        <begin position="924"/>
        <end position="933"/>
    </location>
</feature>
<evidence type="ECO:0000256" key="1">
    <source>
        <dbReference type="ARBA" id="ARBA00004245"/>
    </source>
</evidence>
<dbReference type="EMBL" id="JASDAP010000004">
    <property type="protein sequence ID" value="KAK1904196.1"/>
    <property type="molecule type" value="Genomic_DNA"/>
</dbReference>
<organism evidence="8 9">
    <name type="scientific">Dissostichus eleginoides</name>
    <name type="common">Patagonian toothfish</name>
    <name type="synonym">Dissostichus amissus</name>
    <dbReference type="NCBI Taxonomy" id="100907"/>
    <lineage>
        <taxon>Eukaryota</taxon>
        <taxon>Metazoa</taxon>
        <taxon>Chordata</taxon>
        <taxon>Craniata</taxon>
        <taxon>Vertebrata</taxon>
        <taxon>Euteleostomi</taxon>
        <taxon>Actinopterygii</taxon>
        <taxon>Neopterygii</taxon>
        <taxon>Teleostei</taxon>
        <taxon>Neoteleostei</taxon>
        <taxon>Acanthomorphata</taxon>
        <taxon>Eupercaria</taxon>
        <taxon>Perciformes</taxon>
        <taxon>Notothenioidei</taxon>
        <taxon>Nototheniidae</taxon>
        <taxon>Dissostichus</taxon>
    </lineage>
</organism>
<feature type="region of interest" description="Disordered" evidence="6">
    <location>
        <begin position="1201"/>
        <end position="1239"/>
    </location>
</feature>
<feature type="compositionally biased region" description="Low complexity" evidence="6">
    <location>
        <begin position="742"/>
        <end position="763"/>
    </location>
</feature>
<gene>
    <name evidence="8" type="ORF">KUDE01_011379</name>
</gene>
<name>A0AAD9CND2_DISEL</name>
<comment type="subcellular location">
    <subcellularLocation>
        <location evidence="1">Cytoplasm</location>
        <location evidence="1">Cytoskeleton</location>
    </subcellularLocation>
</comment>
<feature type="region of interest" description="Disordered" evidence="6">
    <location>
        <begin position="497"/>
        <end position="542"/>
    </location>
</feature>
<comment type="caution">
    <text evidence="8">The sequence shown here is derived from an EMBL/GenBank/DDBJ whole genome shotgun (WGS) entry which is preliminary data.</text>
</comment>
<evidence type="ECO:0000313" key="8">
    <source>
        <dbReference type="EMBL" id="KAK1904196.1"/>
    </source>
</evidence>
<feature type="region of interest" description="Disordered" evidence="6">
    <location>
        <begin position="454"/>
        <end position="480"/>
    </location>
</feature>
<evidence type="ECO:0000256" key="2">
    <source>
        <dbReference type="ARBA" id="ARBA00007525"/>
    </source>
</evidence>
<feature type="compositionally biased region" description="Polar residues" evidence="6">
    <location>
        <begin position="803"/>
        <end position="819"/>
    </location>
</feature>